<evidence type="ECO:0000256" key="1">
    <source>
        <dbReference type="SAM" id="MobiDB-lite"/>
    </source>
</evidence>
<dbReference type="EMBL" id="CP066078">
    <property type="protein sequence ID" value="QQC58840.1"/>
    <property type="molecule type" value="Genomic_DNA"/>
</dbReference>
<name>A0A7T4MSJ7_9MICC</name>
<dbReference type="Proteomes" id="UP000595221">
    <property type="component" value="Chromosome"/>
</dbReference>
<feature type="compositionally biased region" description="Basic and acidic residues" evidence="1">
    <location>
        <begin position="491"/>
        <end position="524"/>
    </location>
</feature>
<evidence type="ECO:0000259" key="2">
    <source>
        <dbReference type="Pfam" id="PF05872"/>
    </source>
</evidence>
<sequence length="564" mass="59324">MTHEEQLAQISSGYRFDGPTLRLGAALSEGQPHPEAVVGLPLAMMNRHGLIAGATGTGKTKTLQLMAEQLSDAGVPVFLADVKGDLSGLAAPGQPNEKLSARTAALGQEWAASSFPTEFCSLGGDGKGVPIRATIQSFGPLLLSRVMDLNATQESSLQLIFHWADQQGLELYNLADLRAVIQHLTSAEGKEALAQLGGLSKATAGVILREIVGLEAEGMDRFFGEPEFDAAEFLRTAEDGRGVISVLELSTLQSKPQLFSTFLMWLLADLFQDLPEVGDADKPKLVFFLDEAHLLFTGASKAFKESITQTVRLIRSKGVGIFFITQTPKDLPAEVLGQLANRVQHALRAFTPEDQKALTATVKTFPKSGYDLEQVLTSAGIGEAVVTVMTETGAPSPVAWTRMFAPRSLMGPAPEAIDAAVAASPLMPKYATVVDSYSAFEKLSGQAGPGAAAGAAGGEAGAAGASGAGAAGVGASGAAGADGSGAASSAQERKEAERAAREQAKEEERRRKEEERERQKRNDAMMRVGTNVASQIGRELVRGIFGTSRSRSHKGRGGFGDLFG</sequence>
<evidence type="ECO:0000313" key="4">
    <source>
        <dbReference type="Proteomes" id="UP000595221"/>
    </source>
</evidence>
<reference evidence="3 4" key="1">
    <citation type="submission" date="2020-12" db="EMBL/GenBank/DDBJ databases">
        <title>FDA dAtabase for Regulatory Grade micrObial Sequences (FDA-ARGOS): Supporting development and validation of Infectious Disease Dx tests.</title>
        <authorList>
            <person name="Sproer C."/>
            <person name="Gronow S."/>
            <person name="Severitt S."/>
            <person name="Schroder I."/>
            <person name="Tallon L."/>
            <person name="Sadzewicz L."/>
            <person name="Zhao X."/>
            <person name="Boylan J."/>
            <person name="Ott S."/>
            <person name="Bowen H."/>
            <person name="Vavikolanu K."/>
            <person name="Mehta A."/>
            <person name="Aluvathingal J."/>
            <person name="Nadendla S."/>
            <person name="Lowell S."/>
            <person name="Myers T."/>
            <person name="Yan Y."/>
            <person name="Sichtig H."/>
        </authorList>
    </citation>
    <scope>NUCLEOTIDE SEQUENCE [LARGE SCALE GENOMIC DNA]</scope>
    <source>
        <strain evidence="3 4">FDAARGOS_1001</strain>
    </source>
</reference>
<gene>
    <name evidence="3" type="ORF">I6H58_07625</name>
</gene>
<dbReference type="SUPFAM" id="SSF52540">
    <property type="entry name" value="P-loop containing nucleoside triphosphate hydrolases"/>
    <property type="match status" value="1"/>
</dbReference>
<dbReference type="PANTHER" id="PTHR30121">
    <property type="entry name" value="UNCHARACTERIZED PROTEIN YJGR-RELATED"/>
    <property type="match status" value="1"/>
</dbReference>
<dbReference type="AlphaFoldDB" id="A0A7T4MSJ7"/>
<dbReference type="InterPro" id="IPR033186">
    <property type="entry name" value="HerA_C"/>
</dbReference>
<dbReference type="Gene3D" id="3.40.50.300">
    <property type="entry name" value="P-loop containing nucleotide triphosphate hydrolases"/>
    <property type="match status" value="2"/>
</dbReference>
<feature type="region of interest" description="Disordered" evidence="1">
    <location>
        <begin position="448"/>
        <end position="529"/>
    </location>
</feature>
<feature type="domain" description="Helicase HerA-like C-terminal" evidence="2">
    <location>
        <begin position="31"/>
        <end position="548"/>
    </location>
</feature>
<dbReference type="RefSeq" id="WP_198489868.1">
    <property type="nucleotide sequence ID" value="NZ_CP066078.1"/>
</dbReference>
<feature type="compositionally biased region" description="Gly residues" evidence="1">
    <location>
        <begin position="455"/>
        <end position="483"/>
    </location>
</feature>
<dbReference type="InterPro" id="IPR027417">
    <property type="entry name" value="P-loop_NTPase"/>
</dbReference>
<organism evidence="3 4">
    <name type="scientific">Rothia kristinae</name>
    <dbReference type="NCBI Taxonomy" id="37923"/>
    <lineage>
        <taxon>Bacteria</taxon>
        <taxon>Bacillati</taxon>
        <taxon>Actinomycetota</taxon>
        <taxon>Actinomycetes</taxon>
        <taxon>Micrococcales</taxon>
        <taxon>Micrococcaceae</taxon>
        <taxon>Rothia</taxon>
    </lineage>
</organism>
<dbReference type="CDD" id="cd01127">
    <property type="entry name" value="TrwB_TraG_TraD_VirD4"/>
    <property type="match status" value="1"/>
</dbReference>
<dbReference type="PANTHER" id="PTHR30121:SF6">
    <property type="entry name" value="SLR6007 PROTEIN"/>
    <property type="match status" value="1"/>
</dbReference>
<proteinExistence type="predicted"/>
<dbReference type="InterPro" id="IPR051162">
    <property type="entry name" value="T4SS_component"/>
</dbReference>
<protein>
    <submittedName>
        <fullName evidence="3">DUF853 family protein</fullName>
    </submittedName>
</protein>
<dbReference type="Pfam" id="PF05872">
    <property type="entry name" value="HerA_C"/>
    <property type="match status" value="1"/>
</dbReference>
<evidence type="ECO:0000313" key="3">
    <source>
        <dbReference type="EMBL" id="QQC58840.1"/>
    </source>
</evidence>
<accession>A0A7T4MSJ7</accession>